<evidence type="ECO:0000313" key="2">
    <source>
        <dbReference type="EMBL" id="PZE17997.1"/>
    </source>
</evidence>
<name>A0A2W1N156_9FLAO</name>
<accession>A0A2W1N156</accession>
<dbReference type="OrthoDB" id="678784at2"/>
<evidence type="ECO:0000259" key="1">
    <source>
        <dbReference type="Pfam" id="PF14129"/>
    </source>
</evidence>
<protein>
    <recommendedName>
        <fullName evidence="1">DUF4296 domain-containing protein</fullName>
    </recommendedName>
</protein>
<organism evidence="2 3">
    <name type="scientific">Putridiphycobacter roseus</name>
    <dbReference type="NCBI Taxonomy" id="2219161"/>
    <lineage>
        <taxon>Bacteria</taxon>
        <taxon>Pseudomonadati</taxon>
        <taxon>Bacteroidota</taxon>
        <taxon>Flavobacteriia</taxon>
        <taxon>Flavobacteriales</taxon>
        <taxon>Crocinitomicaceae</taxon>
        <taxon>Putridiphycobacter</taxon>
    </lineage>
</organism>
<evidence type="ECO:0000313" key="3">
    <source>
        <dbReference type="Proteomes" id="UP000249248"/>
    </source>
</evidence>
<proteinExistence type="predicted"/>
<comment type="caution">
    <text evidence="2">The sequence shown here is derived from an EMBL/GenBank/DDBJ whole genome shotgun (WGS) entry which is preliminary data.</text>
</comment>
<dbReference type="Pfam" id="PF14129">
    <property type="entry name" value="DUF4296"/>
    <property type="match status" value="1"/>
</dbReference>
<dbReference type="InterPro" id="IPR025381">
    <property type="entry name" value="DUF4296"/>
</dbReference>
<keyword evidence="3" id="KW-1185">Reference proteome</keyword>
<gene>
    <name evidence="2" type="ORF">DNU06_05095</name>
</gene>
<dbReference type="RefSeq" id="WP_111062148.1">
    <property type="nucleotide sequence ID" value="NZ_JBHUCU010000002.1"/>
</dbReference>
<feature type="domain" description="DUF4296" evidence="1">
    <location>
        <begin position="23"/>
        <end position="105"/>
    </location>
</feature>
<sequence>MRYWGVLLVFLFGCNSKNTELPPADLIEKDLLIETIIDLEIMEAYYEQVHKRPKVYRKTLDSASNQILREKGLDKNQMESTLAYYSNTPDSLYQLYEAALDTINNMVNFNKNKNQ</sequence>
<dbReference type="AlphaFoldDB" id="A0A2W1N156"/>
<dbReference type="Proteomes" id="UP000249248">
    <property type="component" value="Unassembled WGS sequence"/>
</dbReference>
<dbReference type="EMBL" id="QKSB01000002">
    <property type="protein sequence ID" value="PZE17997.1"/>
    <property type="molecule type" value="Genomic_DNA"/>
</dbReference>
<reference evidence="2 3" key="1">
    <citation type="submission" date="2018-06" db="EMBL/GenBank/DDBJ databases">
        <title>The draft genome sequence of Crocinitomix sp. SM1701.</title>
        <authorList>
            <person name="Zhang X."/>
        </authorList>
    </citation>
    <scope>NUCLEOTIDE SEQUENCE [LARGE SCALE GENOMIC DNA]</scope>
    <source>
        <strain evidence="2 3">SM1701</strain>
    </source>
</reference>